<comment type="caution">
    <text evidence="4">The sequence shown here is derived from an EMBL/GenBank/DDBJ whole genome shotgun (WGS) entry which is preliminary data.</text>
</comment>
<dbReference type="Proteomes" id="UP000036947">
    <property type="component" value="Unassembled WGS sequence"/>
</dbReference>
<dbReference type="Pfam" id="PF09349">
    <property type="entry name" value="OHCU_decarbox"/>
    <property type="match status" value="1"/>
</dbReference>
<dbReference type="OrthoDB" id="5398391at2759"/>
<evidence type="ECO:0000259" key="3">
    <source>
        <dbReference type="Pfam" id="PF09349"/>
    </source>
</evidence>
<keyword evidence="5" id="KW-1185">Reference proteome</keyword>
<dbReference type="AlphaFoldDB" id="A0A0L0N9S1"/>
<dbReference type="Gene3D" id="1.10.3330.10">
    <property type="entry name" value="Oxo-4-hydroxy-4-carboxy-5-ureidoimidazoline decarboxylase"/>
    <property type="match status" value="1"/>
</dbReference>
<organism evidence="4 5">
    <name type="scientific">Tolypocladium ophioglossoides (strain CBS 100239)</name>
    <name type="common">Snaketongue truffleclub</name>
    <name type="synonym">Elaphocordyceps ophioglossoides</name>
    <dbReference type="NCBI Taxonomy" id="1163406"/>
    <lineage>
        <taxon>Eukaryota</taxon>
        <taxon>Fungi</taxon>
        <taxon>Dikarya</taxon>
        <taxon>Ascomycota</taxon>
        <taxon>Pezizomycotina</taxon>
        <taxon>Sordariomycetes</taxon>
        <taxon>Hypocreomycetidae</taxon>
        <taxon>Hypocreales</taxon>
        <taxon>Ophiocordycipitaceae</taxon>
        <taxon>Tolypocladium</taxon>
    </lineage>
</organism>
<feature type="domain" description="Oxo-4-hydroxy-4-carboxy-5-ureidoimidazoline decarboxylase" evidence="3">
    <location>
        <begin position="154"/>
        <end position="306"/>
    </location>
</feature>
<protein>
    <submittedName>
        <fullName evidence="4">Putative allantoinase 1</fullName>
    </submittedName>
</protein>
<evidence type="ECO:0000256" key="1">
    <source>
        <dbReference type="ARBA" id="ARBA00022631"/>
    </source>
</evidence>
<proteinExistence type="predicted"/>
<dbReference type="PANTHER" id="PTHR37987:SF1">
    <property type="entry name" value="OXO-4-HYDROXY-4-CARBOXY-5-UREIDOIMIDAZOLINE DECARBOXYLASE DOMAIN-CONTAINING PROTEIN"/>
    <property type="match status" value="1"/>
</dbReference>
<evidence type="ECO:0000313" key="5">
    <source>
        <dbReference type="Proteomes" id="UP000036947"/>
    </source>
</evidence>
<feature type="region of interest" description="Disordered" evidence="2">
    <location>
        <begin position="87"/>
        <end position="129"/>
    </location>
</feature>
<reference evidence="4 5" key="1">
    <citation type="journal article" date="2015" name="BMC Genomics">
        <title>The genome of the truffle-parasite Tolypocladium ophioglossoides and the evolution of antifungal peptaibiotics.</title>
        <authorList>
            <person name="Quandt C.A."/>
            <person name="Bushley K.E."/>
            <person name="Spatafora J.W."/>
        </authorList>
    </citation>
    <scope>NUCLEOTIDE SEQUENCE [LARGE SCALE GENOMIC DNA]</scope>
    <source>
        <strain evidence="4 5">CBS 100239</strain>
    </source>
</reference>
<dbReference type="InterPro" id="IPR036778">
    <property type="entry name" value="OHCU_decarboxylase_sf"/>
</dbReference>
<dbReference type="SUPFAM" id="SSF158694">
    <property type="entry name" value="UraD-Like"/>
    <property type="match status" value="1"/>
</dbReference>
<dbReference type="GO" id="GO:0006144">
    <property type="term" value="P:purine nucleobase metabolic process"/>
    <property type="evidence" value="ECO:0007669"/>
    <property type="project" value="UniProtKB-KW"/>
</dbReference>
<dbReference type="InterPro" id="IPR018020">
    <property type="entry name" value="OHCU_decarboxylase"/>
</dbReference>
<evidence type="ECO:0000313" key="4">
    <source>
        <dbReference type="EMBL" id="KND90759.1"/>
    </source>
</evidence>
<dbReference type="STRING" id="1163406.A0A0L0N9S1"/>
<name>A0A0L0N9S1_TOLOC</name>
<sequence>MPSCPANVRDTSTRAPVKIFRERGCTGHLAALRCLSHVVIRRTANDVNLRLAAPTATAGSAPFELPPLPGNSVKEWVERRLLFASRRRPPGGHPNVSLSKSRRELLGSGSSPASSALRPSLTVGGLNDTLPSQPAMVQHQLPPIGDLHYYSDLAQTEVLDLLFERSPAIHSSLLPVIRTAEYESYVELIDACQIQFLSLAASSTSDTTDPTLLSVLGSHPRLGEKKVDSAQSAAEQANLRGEGEELARLNREYEDKFPGLRYVVFVNGRGRPEIMQDMRARISRGDYTKEVDAALQAMCDIAKDRASKLPVQSSNR</sequence>
<keyword evidence="1" id="KW-0659">Purine metabolism</keyword>
<dbReference type="EMBL" id="LFRF01000011">
    <property type="protein sequence ID" value="KND90759.1"/>
    <property type="molecule type" value="Genomic_DNA"/>
</dbReference>
<evidence type="ECO:0000256" key="2">
    <source>
        <dbReference type="SAM" id="MobiDB-lite"/>
    </source>
</evidence>
<accession>A0A0L0N9S1</accession>
<gene>
    <name evidence="4" type="ORF">TOPH_04570</name>
</gene>
<dbReference type="PANTHER" id="PTHR37987">
    <property type="entry name" value="CHROMOSOME 9, WHOLE GENOME SHOTGUN SEQUENCE"/>
    <property type="match status" value="1"/>
</dbReference>
<feature type="compositionally biased region" description="Low complexity" evidence="2">
    <location>
        <begin position="106"/>
        <end position="121"/>
    </location>
</feature>